<organism evidence="1 2">
    <name type="scientific">Hyalomma asiaticum</name>
    <name type="common">Tick</name>
    <dbReference type="NCBI Taxonomy" id="266040"/>
    <lineage>
        <taxon>Eukaryota</taxon>
        <taxon>Metazoa</taxon>
        <taxon>Ecdysozoa</taxon>
        <taxon>Arthropoda</taxon>
        <taxon>Chelicerata</taxon>
        <taxon>Arachnida</taxon>
        <taxon>Acari</taxon>
        <taxon>Parasitiformes</taxon>
        <taxon>Ixodida</taxon>
        <taxon>Ixodoidea</taxon>
        <taxon>Ixodidae</taxon>
        <taxon>Hyalomminae</taxon>
        <taxon>Hyalomma</taxon>
    </lineage>
</organism>
<proteinExistence type="predicted"/>
<name>A0ACB7SZL8_HYAAI</name>
<dbReference type="EMBL" id="CM023482">
    <property type="protein sequence ID" value="KAH6940318.1"/>
    <property type="molecule type" value="Genomic_DNA"/>
</dbReference>
<dbReference type="Proteomes" id="UP000821845">
    <property type="component" value="Chromosome 2"/>
</dbReference>
<protein>
    <submittedName>
        <fullName evidence="1">Uncharacterized protein</fullName>
    </submittedName>
</protein>
<keyword evidence="2" id="KW-1185">Reference proteome</keyword>
<sequence length="175" mass="20055">MLSSVYLPLHVRGWSGDNAKLDGWHCHAMDVWRWKLSKATWDEVGATKRNRRWGSAETSRWLADMGQMSSLALYRTHKATILAENLYDNSRGSALYLRLVQGSTIRCRVWGEDEENIEHIVLQCDQLHPHQPDGTTLPEVLGLVERRDEHGEIVHPLASTSVTKARLSEWWSLGR</sequence>
<gene>
    <name evidence="1" type="ORF">HPB50_026645</name>
</gene>
<comment type="caution">
    <text evidence="1">The sequence shown here is derived from an EMBL/GenBank/DDBJ whole genome shotgun (WGS) entry which is preliminary data.</text>
</comment>
<reference evidence="1" key="1">
    <citation type="submission" date="2020-05" db="EMBL/GenBank/DDBJ databases">
        <title>Large-scale comparative analyses of tick genomes elucidate their genetic diversity and vector capacities.</title>
        <authorList>
            <person name="Jia N."/>
            <person name="Wang J."/>
            <person name="Shi W."/>
            <person name="Du L."/>
            <person name="Sun Y."/>
            <person name="Zhan W."/>
            <person name="Jiang J."/>
            <person name="Wang Q."/>
            <person name="Zhang B."/>
            <person name="Ji P."/>
            <person name="Sakyi L.B."/>
            <person name="Cui X."/>
            <person name="Yuan T."/>
            <person name="Jiang B."/>
            <person name="Yang W."/>
            <person name="Lam T.T.-Y."/>
            <person name="Chang Q."/>
            <person name="Ding S."/>
            <person name="Wang X."/>
            <person name="Zhu J."/>
            <person name="Ruan X."/>
            <person name="Zhao L."/>
            <person name="Wei J."/>
            <person name="Que T."/>
            <person name="Du C."/>
            <person name="Cheng J."/>
            <person name="Dai P."/>
            <person name="Han X."/>
            <person name="Huang E."/>
            <person name="Gao Y."/>
            <person name="Liu J."/>
            <person name="Shao H."/>
            <person name="Ye R."/>
            <person name="Li L."/>
            <person name="Wei W."/>
            <person name="Wang X."/>
            <person name="Wang C."/>
            <person name="Yang T."/>
            <person name="Huo Q."/>
            <person name="Li W."/>
            <person name="Guo W."/>
            <person name="Chen H."/>
            <person name="Zhou L."/>
            <person name="Ni X."/>
            <person name="Tian J."/>
            <person name="Zhou Y."/>
            <person name="Sheng Y."/>
            <person name="Liu T."/>
            <person name="Pan Y."/>
            <person name="Xia L."/>
            <person name="Li J."/>
            <person name="Zhao F."/>
            <person name="Cao W."/>
        </authorList>
    </citation>
    <scope>NUCLEOTIDE SEQUENCE</scope>
    <source>
        <strain evidence="1">Hyas-2018</strain>
    </source>
</reference>
<evidence type="ECO:0000313" key="1">
    <source>
        <dbReference type="EMBL" id="KAH6940318.1"/>
    </source>
</evidence>
<accession>A0ACB7SZL8</accession>
<evidence type="ECO:0000313" key="2">
    <source>
        <dbReference type="Proteomes" id="UP000821845"/>
    </source>
</evidence>